<sequence length="166" mass="18286">MPESSQEMNRQQQVAGLDCNHRMLEITAMNATARNFIINIDVPDLAAAEAFYLASFGLRIGRRLGTGAVELLGGPTPLYLLQNEAGSAATEDGDVRDYERHWTPLHLDWVVEDIDAALMRAVAAGAMLEQPVRERRWGRIAVLADPFGHGFCLIQFSGEGYDALVE</sequence>
<gene>
    <name evidence="2" type="ORF">GPNADHDJ_03507</name>
</gene>
<proteinExistence type="predicted"/>
<evidence type="ECO:0000259" key="1">
    <source>
        <dbReference type="PROSITE" id="PS51819"/>
    </source>
</evidence>
<dbReference type="InterPro" id="IPR041581">
    <property type="entry name" value="Glyoxalase_6"/>
</dbReference>
<dbReference type="SUPFAM" id="SSF54593">
    <property type="entry name" value="Glyoxalase/Bleomycin resistance protein/Dihydroxybiphenyl dioxygenase"/>
    <property type="match status" value="1"/>
</dbReference>
<protein>
    <submittedName>
        <fullName evidence="2">VOC family protein</fullName>
    </submittedName>
</protein>
<reference evidence="2 3" key="1">
    <citation type="submission" date="2020-08" db="EMBL/GenBank/DDBJ databases">
        <title>Phenotypic and transcriptomic analysis of seven clinical Stenotrophomonas maltophilia isolates identify a small set of shared and commonly regulated genes involved in biofilm lifestyle.</title>
        <authorList>
            <person name="Alio I."/>
            <person name="Gudzuhn M."/>
            <person name="Streit W."/>
        </authorList>
    </citation>
    <scope>NUCLEOTIDE SEQUENCE [LARGE SCALE GENOMIC DNA]</scope>
    <source>
        <strain evidence="2 3">UHH_SKK55</strain>
    </source>
</reference>
<accession>A0AAX1IJ87</accession>
<evidence type="ECO:0000313" key="3">
    <source>
        <dbReference type="Proteomes" id="UP000515598"/>
    </source>
</evidence>
<dbReference type="InterPro" id="IPR037523">
    <property type="entry name" value="VOC_core"/>
</dbReference>
<name>A0AAX1IJ87_STEMA</name>
<dbReference type="Gene3D" id="3.10.180.10">
    <property type="entry name" value="2,3-Dihydroxybiphenyl 1,2-Dioxygenase, domain 1"/>
    <property type="match status" value="1"/>
</dbReference>
<dbReference type="AlphaFoldDB" id="A0AAX1IJ87"/>
<dbReference type="Proteomes" id="UP000515598">
    <property type="component" value="Chromosome"/>
</dbReference>
<dbReference type="EMBL" id="CP060025">
    <property type="protein sequence ID" value="QNG79274.1"/>
    <property type="molecule type" value="Genomic_DNA"/>
</dbReference>
<evidence type="ECO:0000313" key="2">
    <source>
        <dbReference type="EMBL" id="QNG79274.1"/>
    </source>
</evidence>
<feature type="domain" description="VOC" evidence="1">
    <location>
        <begin position="33"/>
        <end position="156"/>
    </location>
</feature>
<dbReference type="InterPro" id="IPR029068">
    <property type="entry name" value="Glyas_Bleomycin-R_OHBP_Dase"/>
</dbReference>
<dbReference type="PROSITE" id="PS51819">
    <property type="entry name" value="VOC"/>
    <property type="match status" value="1"/>
</dbReference>
<organism evidence="2 3">
    <name type="scientific">Stenotrophomonas maltophilia</name>
    <name type="common">Pseudomonas maltophilia</name>
    <name type="synonym">Xanthomonas maltophilia</name>
    <dbReference type="NCBI Taxonomy" id="40324"/>
    <lineage>
        <taxon>Bacteria</taxon>
        <taxon>Pseudomonadati</taxon>
        <taxon>Pseudomonadota</taxon>
        <taxon>Gammaproteobacteria</taxon>
        <taxon>Lysobacterales</taxon>
        <taxon>Lysobacteraceae</taxon>
        <taxon>Stenotrophomonas</taxon>
        <taxon>Stenotrophomonas maltophilia group</taxon>
    </lineage>
</organism>
<dbReference type="Pfam" id="PF18029">
    <property type="entry name" value="Glyoxalase_6"/>
    <property type="match status" value="1"/>
</dbReference>